<accession>A0A2P2QFM0</accession>
<protein>
    <submittedName>
        <fullName evidence="1">Uncharacterized protein</fullName>
    </submittedName>
</protein>
<sequence>MITCSSLARPPSLSCAWILLSRFIYERCQMPLLGGSQCSISLTDLSGATHYSGFIANRNNLTRLL</sequence>
<evidence type="ECO:0000313" key="1">
    <source>
        <dbReference type="EMBL" id="MBX65694.1"/>
    </source>
</evidence>
<dbReference type="EMBL" id="GGEC01085210">
    <property type="protein sequence ID" value="MBX65694.1"/>
    <property type="molecule type" value="Transcribed_RNA"/>
</dbReference>
<proteinExistence type="predicted"/>
<name>A0A2P2QFM0_RHIMU</name>
<organism evidence="1">
    <name type="scientific">Rhizophora mucronata</name>
    <name type="common">Asiatic mangrove</name>
    <dbReference type="NCBI Taxonomy" id="61149"/>
    <lineage>
        <taxon>Eukaryota</taxon>
        <taxon>Viridiplantae</taxon>
        <taxon>Streptophyta</taxon>
        <taxon>Embryophyta</taxon>
        <taxon>Tracheophyta</taxon>
        <taxon>Spermatophyta</taxon>
        <taxon>Magnoliopsida</taxon>
        <taxon>eudicotyledons</taxon>
        <taxon>Gunneridae</taxon>
        <taxon>Pentapetalae</taxon>
        <taxon>rosids</taxon>
        <taxon>fabids</taxon>
        <taxon>Malpighiales</taxon>
        <taxon>Rhizophoraceae</taxon>
        <taxon>Rhizophora</taxon>
    </lineage>
</organism>
<reference evidence="1" key="1">
    <citation type="submission" date="2018-02" db="EMBL/GenBank/DDBJ databases">
        <title>Rhizophora mucronata_Transcriptome.</title>
        <authorList>
            <person name="Meera S.P."/>
            <person name="Sreeshan A."/>
            <person name="Augustine A."/>
        </authorList>
    </citation>
    <scope>NUCLEOTIDE SEQUENCE</scope>
    <source>
        <tissue evidence="1">Leaf</tissue>
    </source>
</reference>
<dbReference type="AlphaFoldDB" id="A0A2P2QFM0"/>